<name>X1A8F6_9ZZZZ</name>
<reference evidence="1" key="1">
    <citation type="journal article" date="2014" name="Front. Microbiol.">
        <title>High frequency of phylogenetically diverse reductive dehalogenase-homologous genes in deep subseafloor sedimentary metagenomes.</title>
        <authorList>
            <person name="Kawai M."/>
            <person name="Futagami T."/>
            <person name="Toyoda A."/>
            <person name="Takaki Y."/>
            <person name="Nishi S."/>
            <person name="Hori S."/>
            <person name="Arai W."/>
            <person name="Tsubouchi T."/>
            <person name="Morono Y."/>
            <person name="Uchiyama I."/>
            <person name="Ito T."/>
            <person name="Fujiyama A."/>
            <person name="Inagaki F."/>
            <person name="Takami H."/>
        </authorList>
    </citation>
    <scope>NUCLEOTIDE SEQUENCE</scope>
    <source>
        <strain evidence="1">Expedition CK06-06</strain>
    </source>
</reference>
<accession>X1A8F6</accession>
<organism evidence="1">
    <name type="scientific">marine sediment metagenome</name>
    <dbReference type="NCBI Taxonomy" id="412755"/>
    <lineage>
        <taxon>unclassified sequences</taxon>
        <taxon>metagenomes</taxon>
        <taxon>ecological metagenomes</taxon>
    </lineage>
</organism>
<protein>
    <submittedName>
        <fullName evidence="1">Uncharacterized protein</fullName>
    </submittedName>
</protein>
<evidence type="ECO:0000313" key="1">
    <source>
        <dbReference type="EMBL" id="GAG78585.1"/>
    </source>
</evidence>
<proteinExistence type="predicted"/>
<dbReference type="AlphaFoldDB" id="X1A8F6"/>
<dbReference type="EMBL" id="BART01017510">
    <property type="protein sequence ID" value="GAG78585.1"/>
    <property type="molecule type" value="Genomic_DNA"/>
</dbReference>
<sequence length="86" mass="10615">MSKMIEIEEDIDNKTNFVENLHHQITQKYFRFYKNIPDFHQKLDAMNFHLQLKESIHRIRKEFEIAQLRKNYASVVNEFEDMIQKK</sequence>
<gene>
    <name evidence="1" type="ORF">S01H4_33304</name>
</gene>
<comment type="caution">
    <text evidence="1">The sequence shown here is derived from an EMBL/GenBank/DDBJ whole genome shotgun (WGS) entry which is preliminary data.</text>
</comment>